<dbReference type="PROSITE" id="PS51301">
    <property type="entry name" value="KILA_N"/>
    <property type="match status" value="1"/>
</dbReference>
<comment type="caution">
    <text evidence="2">The sequence shown here is derived from an EMBL/GenBank/DDBJ whole genome shotgun (WGS) entry which is preliminary data.</text>
</comment>
<name>A0A847EUA1_9BACT</name>
<dbReference type="InterPro" id="IPR017880">
    <property type="entry name" value="KilA_N"/>
</dbReference>
<dbReference type="InterPro" id="IPR018004">
    <property type="entry name" value="KilA/APSES_HTH"/>
</dbReference>
<reference evidence="2 3" key="1">
    <citation type="journal article" date="2020" name="Biotechnol. Biofuels">
        <title>New insights from the biogas microbiome by comprehensive genome-resolved metagenomics of nearly 1600 species originating from multiple anaerobic digesters.</title>
        <authorList>
            <person name="Campanaro S."/>
            <person name="Treu L."/>
            <person name="Rodriguez-R L.M."/>
            <person name="Kovalovszki A."/>
            <person name="Ziels R.M."/>
            <person name="Maus I."/>
            <person name="Zhu X."/>
            <person name="Kougias P.G."/>
            <person name="Basile A."/>
            <person name="Luo G."/>
            <person name="Schluter A."/>
            <person name="Konstantinidis K.T."/>
            <person name="Angelidaki I."/>
        </authorList>
    </citation>
    <scope>NUCLEOTIDE SEQUENCE [LARGE SCALE GENOMIC DNA]</scope>
    <source>
        <strain evidence="2">AS06rmzACSIP_421</strain>
    </source>
</reference>
<dbReference type="Pfam" id="PF04383">
    <property type="entry name" value="KilA-N"/>
    <property type="match status" value="1"/>
</dbReference>
<evidence type="ECO:0000259" key="1">
    <source>
        <dbReference type="PROSITE" id="PS51301"/>
    </source>
</evidence>
<proteinExistence type="predicted"/>
<gene>
    <name evidence="2" type="ORF">GX618_01300</name>
</gene>
<dbReference type="Proteomes" id="UP000554004">
    <property type="component" value="Unassembled WGS sequence"/>
</dbReference>
<accession>A0A847EUA1</accession>
<dbReference type="EMBL" id="JAAZAL010000043">
    <property type="protein sequence ID" value="NLE30894.1"/>
    <property type="molecule type" value="Genomic_DNA"/>
</dbReference>
<evidence type="ECO:0000313" key="3">
    <source>
        <dbReference type="Proteomes" id="UP000554004"/>
    </source>
</evidence>
<feature type="domain" description="KilA-N" evidence="1">
    <location>
        <begin position="2"/>
        <end position="136"/>
    </location>
</feature>
<protein>
    <submittedName>
        <fullName evidence="2">KilA-N domain-containing protein</fullName>
    </submittedName>
</protein>
<dbReference type="SMART" id="SM01252">
    <property type="entry name" value="KilA-N"/>
    <property type="match status" value="1"/>
</dbReference>
<organism evidence="2 3">
    <name type="scientific">Candidatus Dojkabacteria bacterium</name>
    <dbReference type="NCBI Taxonomy" id="2099670"/>
    <lineage>
        <taxon>Bacteria</taxon>
        <taxon>Candidatus Dojkabacteria</taxon>
    </lineage>
</organism>
<dbReference type="AlphaFoldDB" id="A0A847EUA1"/>
<evidence type="ECO:0000313" key="2">
    <source>
        <dbReference type="EMBL" id="NLE30894.1"/>
    </source>
</evidence>
<sequence length="270" mass="31511">MEKIVVKGKDIEILSKENTQYISLTSIAKYKNKSFPADIIKNWLRSRSTIEYLGLWERVNNTKFKLVEFDQFKYNSGSNSFVLSPKKWITTVNAIGLISKSGKYGGTYAHKDIAFEFASWISPEFKLYLIKEFERLKEEENIRLSLDWSLTRTLSKINYRIHTDSIKQNLIPKCLTKKQILFTYASEADLLNMALFNTTASRWRNENKNRKGNIRDYADIRQLICLSNLESINAELIRDGVEQTDRLKKLNRVAIYQMTSLIKQEIALIK</sequence>